<organism evidence="9 10">
    <name type="scientific">Nocardia terpenica</name>
    <dbReference type="NCBI Taxonomy" id="455432"/>
    <lineage>
        <taxon>Bacteria</taxon>
        <taxon>Bacillati</taxon>
        <taxon>Actinomycetota</taxon>
        <taxon>Actinomycetes</taxon>
        <taxon>Mycobacteriales</taxon>
        <taxon>Nocardiaceae</taxon>
        <taxon>Nocardia</taxon>
    </lineage>
</organism>
<comment type="similarity">
    <text evidence="7">Belongs to the PINc/VapC protein family.</text>
</comment>
<sequence length="141" mass="15725">MPRTDTPPTTLVDSCVIFDLLTEDPRWSAWSENALADAADEGPLAINPLIYAEISADFTTIEELDEALPPSDYRREPLPWEAGFLAGQAFLLYRRRGGAKRSPIADFYIGAHAAVRGYRILTRDTRRYSSYFPTVSLISPG</sequence>
<evidence type="ECO:0000256" key="1">
    <source>
        <dbReference type="ARBA" id="ARBA00001946"/>
    </source>
</evidence>
<keyword evidence="3" id="KW-0540">Nuclease</keyword>
<dbReference type="RefSeq" id="WP_067589630.1">
    <property type="nucleotide sequence ID" value="NZ_JABMCZ010000004.1"/>
</dbReference>
<dbReference type="GO" id="GO:0016787">
    <property type="term" value="F:hydrolase activity"/>
    <property type="evidence" value="ECO:0007669"/>
    <property type="project" value="UniProtKB-KW"/>
</dbReference>
<protein>
    <submittedName>
        <fullName evidence="9">DNA-binding protein</fullName>
    </submittedName>
</protein>
<dbReference type="OrthoDB" id="9800524at2"/>
<dbReference type="AlphaFoldDB" id="A0A164M5D8"/>
<feature type="domain" description="PIN" evidence="8">
    <location>
        <begin position="11"/>
        <end position="126"/>
    </location>
</feature>
<dbReference type="Pfam" id="PF01850">
    <property type="entry name" value="PIN"/>
    <property type="match status" value="1"/>
</dbReference>
<comment type="caution">
    <text evidence="9">The sequence shown here is derived from an EMBL/GenBank/DDBJ whole genome shotgun (WGS) entry which is preliminary data.</text>
</comment>
<keyword evidence="2" id="KW-1277">Toxin-antitoxin system</keyword>
<keyword evidence="9" id="KW-0238">DNA-binding</keyword>
<comment type="cofactor">
    <cofactor evidence="1">
        <name>Mg(2+)</name>
        <dbReference type="ChEBI" id="CHEBI:18420"/>
    </cofactor>
</comment>
<evidence type="ECO:0000313" key="10">
    <source>
        <dbReference type="Proteomes" id="UP000076512"/>
    </source>
</evidence>
<gene>
    <name evidence="9" type="ORF">AWN90_30485</name>
</gene>
<dbReference type="Proteomes" id="UP000076512">
    <property type="component" value="Unassembled WGS sequence"/>
</dbReference>
<evidence type="ECO:0000256" key="3">
    <source>
        <dbReference type="ARBA" id="ARBA00022722"/>
    </source>
</evidence>
<keyword evidence="6" id="KW-0460">Magnesium</keyword>
<dbReference type="InterPro" id="IPR002716">
    <property type="entry name" value="PIN_dom"/>
</dbReference>
<dbReference type="GO" id="GO:0004518">
    <property type="term" value="F:nuclease activity"/>
    <property type="evidence" value="ECO:0007669"/>
    <property type="project" value="UniProtKB-KW"/>
</dbReference>
<dbReference type="GO" id="GO:0003677">
    <property type="term" value="F:DNA binding"/>
    <property type="evidence" value="ECO:0007669"/>
    <property type="project" value="UniProtKB-KW"/>
</dbReference>
<evidence type="ECO:0000256" key="5">
    <source>
        <dbReference type="ARBA" id="ARBA00022801"/>
    </source>
</evidence>
<dbReference type="GO" id="GO:0046872">
    <property type="term" value="F:metal ion binding"/>
    <property type="evidence" value="ECO:0007669"/>
    <property type="project" value="UniProtKB-KW"/>
</dbReference>
<keyword evidence="5" id="KW-0378">Hydrolase</keyword>
<keyword evidence="4" id="KW-0479">Metal-binding</keyword>
<evidence type="ECO:0000256" key="4">
    <source>
        <dbReference type="ARBA" id="ARBA00022723"/>
    </source>
</evidence>
<keyword evidence="10" id="KW-1185">Reference proteome</keyword>
<dbReference type="PANTHER" id="PTHR33653:SF1">
    <property type="entry name" value="RIBONUCLEASE VAPC2"/>
    <property type="match status" value="1"/>
</dbReference>
<evidence type="ECO:0000256" key="2">
    <source>
        <dbReference type="ARBA" id="ARBA00022649"/>
    </source>
</evidence>
<evidence type="ECO:0000256" key="6">
    <source>
        <dbReference type="ARBA" id="ARBA00022842"/>
    </source>
</evidence>
<proteinExistence type="inferred from homology"/>
<reference evidence="9 10" key="1">
    <citation type="submission" date="2016-04" db="EMBL/GenBank/DDBJ databases">
        <authorList>
            <person name="Evans L.H."/>
            <person name="Alamgir A."/>
            <person name="Owens N."/>
            <person name="Weber N.D."/>
            <person name="Virtaneva K."/>
            <person name="Barbian K."/>
            <person name="Babar A."/>
            <person name="Rosenke K."/>
        </authorList>
    </citation>
    <scope>NUCLEOTIDE SEQUENCE [LARGE SCALE GENOMIC DNA]</scope>
    <source>
        <strain evidence="9 10">IFM 0406</strain>
    </source>
</reference>
<dbReference type="Gene3D" id="3.40.50.1010">
    <property type="entry name" value="5'-nuclease"/>
    <property type="match status" value="1"/>
</dbReference>
<name>A0A164M5D8_9NOCA</name>
<evidence type="ECO:0000256" key="7">
    <source>
        <dbReference type="ARBA" id="ARBA00038093"/>
    </source>
</evidence>
<dbReference type="InterPro" id="IPR029060">
    <property type="entry name" value="PIN-like_dom_sf"/>
</dbReference>
<dbReference type="EMBL" id="LWGR01000007">
    <property type="protein sequence ID" value="KZM73053.1"/>
    <property type="molecule type" value="Genomic_DNA"/>
</dbReference>
<evidence type="ECO:0000259" key="8">
    <source>
        <dbReference type="Pfam" id="PF01850"/>
    </source>
</evidence>
<dbReference type="InterPro" id="IPR050556">
    <property type="entry name" value="Type_II_TA_system_RNase"/>
</dbReference>
<evidence type="ECO:0000313" key="9">
    <source>
        <dbReference type="EMBL" id="KZM73053.1"/>
    </source>
</evidence>
<accession>A0A164M5D8</accession>
<dbReference type="SUPFAM" id="SSF88723">
    <property type="entry name" value="PIN domain-like"/>
    <property type="match status" value="1"/>
</dbReference>
<dbReference type="STRING" id="455432.AWN90_30485"/>
<dbReference type="PANTHER" id="PTHR33653">
    <property type="entry name" value="RIBONUCLEASE VAPC2"/>
    <property type="match status" value="1"/>
</dbReference>